<dbReference type="Proteomes" id="UP000632740">
    <property type="component" value="Unassembled WGS sequence"/>
</dbReference>
<comment type="caution">
    <text evidence="1">The sequence shown here is derived from an EMBL/GenBank/DDBJ whole genome shotgun (WGS) entry which is preliminary data.</text>
</comment>
<protein>
    <submittedName>
        <fullName evidence="1">Uncharacterized protein</fullName>
    </submittedName>
</protein>
<keyword evidence="2" id="KW-1185">Reference proteome</keyword>
<sequence>MFGKRTPHDDPPLLAHADDWSGDRLTAFQERLAVAVTEGPDADGITAMLDEVPDTPRNVASLLEHLVDEHARRVVDEGRAREVVQAPVPDGAVARVGHILVVRWLERRHDLGRRVIRRVAHSPAPAVTPPGRTGRLLVRHLAVELASPA</sequence>
<gene>
    <name evidence="1" type="ORF">Cch01nite_42970</name>
</gene>
<dbReference type="AlphaFoldDB" id="A0A919U1V1"/>
<dbReference type="EMBL" id="BONK01000021">
    <property type="protein sequence ID" value="GIG23573.1"/>
    <property type="molecule type" value="Genomic_DNA"/>
</dbReference>
<name>A0A919U1V1_9CELL</name>
<evidence type="ECO:0000313" key="2">
    <source>
        <dbReference type="Proteomes" id="UP000632740"/>
    </source>
</evidence>
<reference evidence="1" key="1">
    <citation type="submission" date="2021-01" db="EMBL/GenBank/DDBJ databases">
        <title>Whole genome shotgun sequence of Cellulomonas chitinilytica NBRC 110799.</title>
        <authorList>
            <person name="Komaki H."/>
            <person name="Tamura T."/>
        </authorList>
    </citation>
    <scope>NUCLEOTIDE SEQUENCE</scope>
    <source>
        <strain evidence="1">NBRC 110799</strain>
    </source>
</reference>
<evidence type="ECO:0000313" key="1">
    <source>
        <dbReference type="EMBL" id="GIG23573.1"/>
    </source>
</evidence>
<proteinExistence type="predicted"/>
<organism evidence="1 2">
    <name type="scientific">Cellulomonas chitinilytica</name>
    <dbReference type="NCBI Taxonomy" id="398759"/>
    <lineage>
        <taxon>Bacteria</taxon>
        <taxon>Bacillati</taxon>
        <taxon>Actinomycetota</taxon>
        <taxon>Actinomycetes</taxon>
        <taxon>Micrococcales</taxon>
        <taxon>Cellulomonadaceae</taxon>
        <taxon>Cellulomonas</taxon>
    </lineage>
</organism>
<accession>A0A919U1V1</accession>